<gene>
    <name evidence="1" type="ORF">EXZ61_10380</name>
</gene>
<proteinExistence type="predicted"/>
<dbReference type="RefSeq" id="WP_142811539.1">
    <property type="nucleotide sequence ID" value="NZ_CP036282.1"/>
</dbReference>
<dbReference type="Proteomes" id="UP000317365">
    <property type="component" value="Chromosome"/>
</dbReference>
<sequence>MHKPSHQDLDLGVAIYDQRTFFEKALQFGMAHGIISQEKLDAICVDAPKGMVQIARYFGNENLRPDIELARHRIVNLVSLCLEHSSGGNLARAAQSLQDHSFMSRSKTASDMLKALIAMPQNTHFGMHDSAGFQDEHIPILAKWSLRPLADYQAELLARSQIANTVGAATWFAQELGLEQTDLEEAGTDAEAVIRTGLLALALRRSEMPDWPMFEKMVGALRKSFANEPDMVSVPLPKGLPSEYKEVVERVKDSVLEDMPRILDAQVLPRKLFDQTAGFVGRYFWIEDLQAEVEHIERQISKTWDKAAGGHSDESSLLTLFLSIAAGSPQRTLLTEKTATTLVRKLRKSGLNHQAARDFIQEHAPIHACADYVSLWDNFIEEAEAVLLSDFDYQLHDALALLRRECNVASK</sequence>
<dbReference type="AlphaFoldDB" id="A0A515EPE3"/>
<organism evidence="1 2">
    <name type="scientific">Rhodoferax aquaticus</name>
    <dbReference type="NCBI Taxonomy" id="2527691"/>
    <lineage>
        <taxon>Bacteria</taxon>
        <taxon>Pseudomonadati</taxon>
        <taxon>Pseudomonadota</taxon>
        <taxon>Betaproteobacteria</taxon>
        <taxon>Burkholderiales</taxon>
        <taxon>Comamonadaceae</taxon>
        <taxon>Rhodoferax</taxon>
    </lineage>
</organism>
<accession>A0A515EPE3</accession>
<dbReference type="KEGG" id="rhg:EXZ61_10380"/>
<protein>
    <submittedName>
        <fullName evidence="1">Uncharacterized protein</fullName>
    </submittedName>
</protein>
<name>A0A515EPE3_9BURK</name>
<evidence type="ECO:0000313" key="2">
    <source>
        <dbReference type="Proteomes" id="UP000317365"/>
    </source>
</evidence>
<reference evidence="2" key="2">
    <citation type="journal article" date="2020" name="Int. J. Syst. Evol. Microbiol.">
        <title>Genomic insights into a novel species Rhodoferax aquaticus sp. nov., isolated from freshwater.</title>
        <authorList>
            <person name="Li T."/>
            <person name="Zhuo Y."/>
            <person name="Jin C.Z."/>
            <person name="Wu X."/>
            <person name="Ko S.R."/>
            <person name="Jin F.J."/>
            <person name="Ahn C.Y."/>
            <person name="Oh H.M."/>
            <person name="Lee H.G."/>
            <person name="Jin L."/>
        </authorList>
    </citation>
    <scope>NUCLEOTIDE SEQUENCE [LARGE SCALE GENOMIC DNA]</scope>
    <source>
        <strain evidence="2">Gr-4</strain>
    </source>
</reference>
<dbReference type="EMBL" id="CP036282">
    <property type="protein sequence ID" value="QDL54538.1"/>
    <property type="molecule type" value="Genomic_DNA"/>
</dbReference>
<reference evidence="2" key="1">
    <citation type="submission" date="2019-02" db="EMBL/GenBank/DDBJ databases">
        <title>Complete genome sequence of Rhodoferax sp. Gr-4.</title>
        <authorList>
            <person name="Jin L."/>
        </authorList>
    </citation>
    <scope>NUCLEOTIDE SEQUENCE [LARGE SCALE GENOMIC DNA]</scope>
    <source>
        <strain evidence="2">Gr-4</strain>
    </source>
</reference>
<keyword evidence="2" id="KW-1185">Reference proteome</keyword>
<evidence type="ECO:0000313" key="1">
    <source>
        <dbReference type="EMBL" id="QDL54538.1"/>
    </source>
</evidence>